<evidence type="ECO:0000313" key="2">
    <source>
        <dbReference type="Proteomes" id="UP001216899"/>
    </source>
</evidence>
<name>A0ABY7UUE8_9RHOB</name>
<keyword evidence="2" id="KW-1185">Reference proteome</keyword>
<gene>
    <name evidence="1" type="ORF">PRL19_04750</name>
</gene>
<dbReference type="EMBL" id="CP117466">
    <property type="protein sequence ID" value="WDA13565.1"/>
    <property type="molecule type" value="Genomic_DNA"/>
</dbReference>
<accession>A0ABY7UUE8</accession>
<dbReference type="Proteomes" id="UP001216899">
    <property type="component" value="Chromosome"/>
</dbReference>
<sequence>MKTIMFIGHFKTGSTSIQHYFARNWLALLRKGVLYPGVESQAAARAIRLSLTGRDEDLRGQTLNVIEPHNALALRLKNEEDGHGVPPYYPHAPSGLQMFEMIKNQLDAIQPETMVLCSEVFALLGMTKERKSVKRIHNRFRSHDVKLYCSLRRPDDYLSSWHRQRLKFGEKMLPLRAGALNAYLETAHFQQAKLVRGWLEGGFEGAELVLRNFSDIQKSGGSVVDFMSRTGIPIPDMAVMPGMMNPSVPSAFAEIARLALHQLPQESARSMVAWLIAMREEVDHVADREVEVFGQTMRDMMVERFRPVADDLSTLSGVNRFYPDLEDMALLRPVPELEAARAALAGLRAIGGRSRLTDAEREWLANLEIPAA</sequence>
<dbReference type="RefSeq" id="WP_273744055.1">
    <property type="nucleotide sequence ID" value="NZ_CP117466.1"/>
</dbReference>
<reference evidence="1 2" key="1">
    <citation type="submission" date="2023-02" db="EMBL/GenBank/DDBJ databases">
        <title>Whole genome sequenc of Paracoccus marcusii MBLB0836.</title>
        <authorList>
            <person name="Seo M.-J."/>
            <person name="Cho E.-S."/>
            <person name="Hwang C.Y."/>
        </authorList>
    </citation>
    <scope>NUCLEOTIDE SEQUENCE [LARGE SCALE GENOMIC DNA]</scope>
    <source>
        <strain evidence="1 2">MBLB0836</strain>
    </source>
</reference>
<evidence type="ECO:0008006" key="3">
    <source>
        <dbReference type="Google" id="ProtNLM"/>
    </source>
</evidence>
<proteinExistence type="predicted"/>
<evidence type="ECO:0000313" key="1">
    <source>
        <dbReference type="EMBL" id="WDA13565.1"/>
    </source>
</evidence>
<dbReference type="InterPro" id="IPR027417">
    <property type="entry name" value="P-loop_NTPase"/>
</dbReference>
<organism evidence="1 2">
    <name type="scientific">Paracoccus marcusii</name>
    <dbReference type="NCBI Taxonomy" id="59779"/>
    <lineage>
        <taxon>Bacteria</taxon>
        <taxon>Pseudomonadati</taxon>
        <taxon>Pseudomonadota</taxon>
        <taxon>Alphaproteobacteria</taxon>
        <taxon>Rhodobacterales</taxon>
        <taxon>Paracoccaceae</taxon>
        <taxon>Paracoccus</taxon>
    </lineage>
</organism>
<protein>
    <recommendedName>
        <fullName evidence="3">Sulfotransferase family protein</fullName>
    </recommendedName>
</protein>
<dbReference type="SUPFAM" id="SSF52540">
    <property type="entry name" value="P-loop containing nucleoside triphosphate hydrolases"/>
    <property type="match status" value="1"/>
</dbReference>